<dbReference type="InterPro" id="IPR009959">
    <property type="entry name" value="Cyclase_SnoaL-like"/>
</dbReference>
<reference evidence="1 2" key="1">
    <citation type="submission" date="2016-10" db="EMBL/GenBank/DDBJ databases">
        <authorList>
            <person name="de Groot N.N."/>
        </authorList>
    </citation>
    <scope>NUCLEOTIDE SEQUENCE [LARGE SCALE GENOMIC DNA]</scope>
    <source>
        <strain evidence="1 2">D31d</strain>
    </source>
</reference>
<dbReference type="SUPFAM" id="SSF54427">
    <property type="entry name" value="NTF2-like"/>
    <property type="match status" value="1"/>
</dbReference>
<name>A0A1H4DFL2_XYLRU</name>
<dbReference type="PANTHER" id="PTHR38436">
    <property type="entry name" value="POLYKETIDE CYCLASE SNOAL-LIKE DOMAIN"/>
    <property type="match status" value="1"/>
</dbReference>
<dbReference type="RefSeq" id="WP_074761833.1">
    <property type="nucleotide sequence ID" value="NZ_FNRF01000004.1"/>
</dbReference>
<evidence type="ECO:0000313" key="2">
    <source>
        <dbReference type="Proteomes" id="UP000182257"/>
    </source>
</evidence>
<dbReference type="GO" id="GO:0030638">
    <property type="term" value="P:polyketide metabolic process"/>
    <property type="evidence" value="ECO:0007669"/>
    <property type="project" value="InterPro"/>
</dbReference>
<dbReference type="Gene3D" id="3.10.450.50">
    <property type="match status" value="1"/>
</dbReference>
<sequence length="139" mass="15494">MNTNRQLIEQFLQFINTGDATIGKPIISDDVIFYAPTSPEPMKGFEGYMSVLAMMRGAMPDIQWKIEETISEGDKILVRYTMTGTQTQPLMGMPATGKKICVTAMNIYEFKDGKIIREHGLPDMFSLLMQLGVIPAPGQ</sequence>
<dbReference type="EMBL" id="FNRF01000004">
    <property type="protein sequence ID" value="SEA71377.1"/>
    <property type="molecule type" value="Genomic_DNA"/>
</dbReference>
<evidence type="ECO:0000313" key="1">
    <source>
        <dbReference type="EMBL" id="SEA71377.1"/>
    </source>
</evidence>
<dbReference type="Pfam" id="PF07366">
    <property type="entry name" value="SnoaL"/>
    <property type="match status" value="1"/>
</dbReference>
<accession>A0A1H4DFL2</accession>
<dbReference type="PANTHER" id="PTHR38436:SF1">
    <property type="entry name" value="ESTER CYCLASE"/>
    <property type="match status" value="1"/>
</dbReference>
<organism evidence="1 2">
    <name type="scientific">Xylanibacter ruminicola</name>
    <name type="common">Prevotella ruminicola</name>
    <dbReference type="NCBI Taxonomy" id="839"/>
    <lineage>
        <taxon>Bacteria</taxon>
        <taxon>Pseudomonadati</taxon>
        <taxon>Bacteroidota</taxon>
        <taxon>Bacteroidia</taxon>
        <taxon>Bacteroidales</taxon>
        <taxon>Prevotellaceae</taxon>
        <taxon>Xylanibacter</taxon>
    </lineage>
</organism>
<proteinExistence type="predicted"/>
<evidence type="ECO:0008006" key="3">
    <source>
        <dbReference type="Google" id="ProtNLM"/>
    </source>
</evidence>
<dbReference type="AlphaFoldDB" id="A0A1H4DFL2"/>
<dbReference type="Proteomes" id="UP000182257">
    <property type="component" value="Unassembled WGS sequence"/>
</dbReference>
<dbReference type="InterPro" id="IPR032710">
    <property type="entry name" value="NTF2-like_dom_sf"/>
</dbReference>
<gene>
    <name evidence="1" type="ORF">SAMN05216462_2287</name>
</gene>
<protein>
    <recommendedName>
        <fullName evidence="3">SnoaL-like polyketide cyclase</fullName>
    </recommendedName>
</protein>